<dbReference type="PATRIC" id="fig|1392.242.peg.1822"/>
<organism evidence="1 2">
    <name type="scientific">Bacillus anthracis</name>
    <name type="common">anthrax bacterium</name>
    <dbReference type="NCBI Taxonomy" id="1392"/>
    <lineage>
        <taxon>Bacteria</taxon>
        <taxon>Bacillati</taxon>
        <taxon>Bacillota</taxon>
        <taxon>Bacilli</taxon>
        <taxon>Bacillales</taxon>
        <taxon>Bacillaceae</taxon>
        <taxon>Bacillus</taxon>
        <taxon>Bacillus cereus group</taxon>
    </lineage>
</organism>
<dbReference type="Pfam" id="PF10026">
    <property type="entry name" value="DUF2268"/>
    <property type="match status" value="1"/>
</dbReference>
<dbReference type="Proteomes" id="UP000035904">
    <property type="component" value="Unassembled WGS sequence"/>
</dbReference>
<dbReference type="InterPro" id="IPR018728">
    <property type="entry name" value="DUF2268"/>
</dbReference>
<name>A0A0J1KIR9_BACAN</name>
<dbReference type="EMBL" id="LDPG01000016">
    <property type="protein sequence ID" value="KLV16435.1"/>
    <property type="molecule type" value="Genomic_DNA"/>
</dbReference>
<dbReference type="AlphaFoldDB" id="A0A0J1KIR9"/>
<evidence type="ECO:0000313" key="1">
    <source>
        <dbReference type="EMBL" id="KLV16435.1"/>
    </source>
</evidence>
<sequence>MKIFIEDTISQYDILLSLSPEERENFFRHTMMKPFEGMWNAINVPMKSKDPKGYDVMMATRMLGYLDINETKLAEEALNDLKKMNALKIAEKTLKECIDFSSEHDLRVSAEELRFGMYIADPKKLKNQNSYTGFGGIPGYVIAIIRPNSYNVPRFPALIAHEFHHNLRFSYFEWNHGDVTVADYIIIEGLADSFATALYGKEFLGPWVTSIDNEDLEYSIYVIKEGLNVKGFAEVSSYMFGDDFAKKEGYQPVGLSTGAGYAVGYHIVQSFMKNNNVTIQEATLLSTEEIIKGSNVF</sequence>
<accession>A0A0J1KIR9</accession>
<comment type="caution">
    <text evidence="1">The sequence shown here is derived from an EMBL/GenBank/DDBJ whole genome shotgun (WGS) entry which is preliminary data.</text>
</comment>
<dbReference type="RefSeq" id="WP_000688523.1">
    <property type="nucleotide sequence ID" value="NZ_JAJERK010000028.1"/>
</dbReference>
<proteinExistence type="predicted"/>
<evidence type="ECO:0000313" key="2">
    <source>
        <dbReference type="Proteomes" id="UP000035904"/>
    </source>
</evidence>
<protein>
    <submittedName>
        <fullName evidence="1">Uncharacterized protein</fullName>
    </submittedName>
</protein>
<reference evidence="1 2" key="1">
    <citation type="submission" date="2015-05" db="EMBL/GenBank/DDBJ databases">
        <title>Whole genome sequence and identification of bacterial endophytes from Costus igneus.</title>
        <authorList>
            <person name="Lee Y.P."/>
            <person name="Gan H.M."/>
            <person name="Eng W."/>
            <person name="Wheatley M.S."/>
            <person name="Caraballo A."/>
            <person name="Polter S."/>
            <person name="Savka M.A."/>
            <person name="Hudson A.O."/>
        </authorList>
    </citation>
    <scope>NUCLEOTIDE SEQUENCE [LARGE SCALE GENOMIC DNA]</scope>
    <source>
        <strain evidence="1 2">RIT375</strain>
    </source>
</reference>
<gene>
    <name evidence="1" type="ORF">ABW01_19635</name>
</gene>